<feature type="transmembrane region" description="Helical" evidence="1">
    <location>
        <begin position="125"/>
        <end position="143"/>
    </location>
</feature>
<evidence type="ECO:0000313" key="2">
    <source>
        <dbReference type="EMBL" id="CAE1267150.1"/>
    </source>
</evidence>
<proteinExistence type="predicted"/>
<evidence type="ECO:0000256" key="1">
    <source>
        <dbReference type="SAM" id="Phobius"/>
    </source>
</evidence>
<name>A0A812CD35_ACAPH</name>
<reference evidence="2" key="1">
    <citation type="submission" date="2021-01" db="EMBL/GenBank/DDBJ databases">
        <authorList>
            <person name="Li R."/>
            <person name="Bekaert M."/>
        </authorList>
    </citation>
    <scope>NUCLEOTIDE SEQUENCE</scope>
    <source>
        <strain evidence="2">Farmed</strain>
    </source>
</reference>
<keyword evidence="1" id="KW-0472">Membrane</keyword>
<feature type="transmembrane region" description="Helical" evidence="1">
    <location>
        <begin position="95"/>
        <end position="113"/>
    </location>
</feature>
<comment type="caution">
    <text evidence="2">The sequence shown here is derived from an EMBL/GenBank/DDBJ whole genome shotgun (WGS) entry which is preliminary data.</text>
</comment>
<gene>
    <name evidence="2" type="ORF">SPHA_35482</name>
</gene>
<accession>A0A812CD35</accession>
<keyword evidence="1" id="KW-1133">Transmembrane helix</keyword>
<evidence type="ECO:0000313" key="3">
    <source>
        <dbReference type="Proteomes" id="UP000597762"/>
    </source>
</evidence>
<protein>
    <submittedName>
        <fullName evidence="2">Uncharacterized protein</fullName>
    </submittedName>
</protein>
<dbReference type="EMBL" id="CAHIKZ030001527">
    <property type="protein sequence ID" value="CAE1267150.1"/>
    <property type="molecule type" value="Genomic_DNA"/>
</dbReference>
<dbReference type="Proteomes" id="UP000597762">
    <property type="component" value="Unassembled WGS sequence"/>
</dbReference>
<organism evidence="2 3">
    <name type="scientific">Acanthosepion pharaonis</name>
    <name type="common">Pharaoh cuttlefish</name>
    <name type="synonym">Sepia pharaonis</name>
    <dbReference type="NCBI Taxonomy" id="158019"/>
    <lineage>
        <taxon>Eukaryota</taxon>
        <taxon>Metazoa</taxon>
        <taxon>Spiralia</taxon>
        <taxon>Lophotrochozoa</taxon>
        <taxon>Mollusca</taxon>
        <taxon>Cephalopoda</taxon>
        <taxon>Coleoidea</taxon>
        <taxon>Decapodiformes</taxon>
        <taxon>Sepiida</taxon>
        <taxon>Sepiina</taxon>
        <taxon>Sepiidae</taxon>
        <taxon>Acanthosepion</taxon>
    </lineage>
</organism>
<sequence>MREIVKGMLNSPICPPITPYLYLHPSNTSLSPTTQSTPPTIPYLQLPLIYNSLLSSSLSNFNCTPHISPTLSLILKDIFFLSFFLHFFFWGGTFFSSFSTFYFFFIFFFYINLPESPTPPHLQPLVLNLLSFLFFLGGFFFSFLPSQPFFIFILSFTSSRCLFFFFFSLLYLPFQTASLTQKLINTDTFPAEDELWHV</sequence>
<feature type="transmembrane region" description="Helical" evidence="1">
    <location>
        <begin position="149"/>
        <end position="172"/>
    </location>
</feature>
<keyword evidence="1" id="KW-0812">Transmembrane</keyword>
<dbReference type="AlphaFoldDB" id="A0A812CD35"/>
<keyword evidence="3" id="KW-1185">Reference proteome</keyword>